<reference evidence="2" key="2">
    <citation type="submission" date="2025-09" db="UniProtKB">
        <authorList>
            <consortium name="Ensembl"/>
        </authorList>
    </citation>
    <scope>IDENTIFICATION</scope>
</reference>
<organism evidence="2 3">
    <name type="scientific">Bubo bubo</name>
    <name type="common">Eurasian eagle-owl</name>
    <name type="synonym">Strix bubo</name>
    <dbReference type="NCBI Taxonomy" id="30461"/>
    <lineage>
        <taxon>Eukaryota</taxon>
        <taxon>Metazoa</taxon>
        <taxon>Chordata</taxon>
        <taxon>Craniata</taxon>
        <taxon>Vertebrata</taxon>
        <taxon>Euteleostomi</taxon>
        <taxon>Archelosauria</taxon>
        <taxon>Archosauria</taxon>
        <taxon>Dinosauria</taxon>
        <taxon>Saurischia</taxon>
        <taxon>Theropoda</taxon>
        <taxon>Coelurosauria</taxon>
        <taxon>Aves</taxon>
        <taxon>Neognathae</taxon>
        <taxon>Neoaves</taxon>
        <taxon>Telluraves</taxon>
        <taxon>Strigiformes</taxon>
        <taxon>Strigidae</taxon>
        <taxon>Bubo</taxon>
    </lineage>
</organism>
<evidence type="ECO:0000313" key="2">
    <source>
        <dbReference type="Ensembl" id="ENSBOBP00000005424.1"/>
    </source>
</evidence>
<dbReference type="InterPro" id="IPR036554">
    <property type="entry name" value="GHMP_kinase_C_sf"/>
</dbReference>
<evidence type="ECO:0000259" key="1">
    <source>
        <dbReference type="Pfam" id="PF18376"/>
    </source>
</evidence>
<protein>
    <submittedName>
        <fullName evidence="2">Mevalonate diphosphate decarboxylase</fullName>
    </submittedName>
</protein>
<proteinExistence type="predicted"/>
<dbReference type="Gene3D" id="3.30.70.890">
    <property type="entry name" value="GHMP kinase, C-terminal domain"/>
    <property type="match status" value="1"/>
</dbReference>
<dbReference type="InterPro" id="IPR041431">
    <property type="entry name" value="Mvd1_C"/>
</dbReference>
<dbReference type="Proteomes" id="UP000694567">
    <property type="component" value="Unplaced"/>
</dbReference>
<sequence>RVLVLVVSGEKKQVGSTAGMQTSVDTSPLLKVRGDGPNPAPGGCVGPLPSPHFRGVCGTPSLSPGVHRTLSPFPGGCVGPYPHPQGCAGPHP</sequence>
<accession>A0A8C0EKV2</accession>
<dbReference type="Ensembl" id="ENSBOBT00000005578.1">
    <property type="protein sequence ID" value="ENSBOBP00000005424.1"/>
    <property type="gene ID" value="ENSBOBG00000003650.1"/>
</dbReference>
<keyword evidence="3" id="KW-1185">Reference proteome</keyword>
<dbReference type="AlphaFoldDB" id="A0A8C0EKV2"/>
<dbReference type="Pfam" id="PF18376">
    <property type="entry name" value="MDD_C"/>
    <property type="match status" value="1"/>
</dbReference>
<reference evidence="2" key="1">
    <citation type="submission" date="2025-08" db="UniProtKB">
        <authorList>
            <consortium name="Ensembl"/>
        </authorList>
    </citation>
    <scope>IDENTIFICATION</scope>
</reference>
<evidence type="ECO:0000313" key="3">
    <source>
        <dbReference type="Proteomes" id="UP000694567"/>
    </source>
</evidence>
<feature type="domain" description="Mvd1 C-terminal" evidence="1">
    <location>
        <begin position="2"/>
        <end position="33"/>
    </location>
</feature>
<name>A0A8C0EKV2_BUBBB</name>
<dbReference type="SUPFAM" id="SSF55060">
    <property type="entry name" value="GHMP Kinase, C-terminal domain"/>
    <property type="match status" value="1"/>
</dbReference>